<proteinExistence type="predicted"/>
<protein>
    <submittedName>
        <fullName evidence="1">Uncharacterized protein</fullName>
    </submittedName>
</protein>
<reference evidence="1" key="1">
    <citation type="submission" date="2019-01" db="EMBL/GenBank/DDBJ databases">
        <title>Draft genome sequences of three monokaryotic isolates of the white-rot basidiomycete fungus Dichomitus squalens.</title>
        <authorList>
            <consortium name="DOE Joint Genome Institute"/>
            <person name="Lopez S.C."/>
            <person name="Andreopoulos B."/>
            <person name="Pangilinan J."/>
            <person name="Lipzen A."/>
            <person name="Riley R."/>
            <person name="Ahrendt S."/>
            <person name="Ng V."/>
            <person name="Barry K."/>
            <person name="Daum C."/>
            <person name="Grigoriev I.V."/>
            <person name="Hilden K.S."/>
            <person name="Makela M.R."/>
            <person name="de Vries R.P."/>
        </authorList>
    </citation>
    <scope>NUCLEOTIDE SEQUENCE [LARGE SCALE GENOMIC DNA]</scope>
    <source>
        <strain evidence="1">OM18370.1</strain>
    </source>
</reference>
<name>A0A4Q9ME22_9APHY</name>
<organism evidence="1">
    <name type="scientific">Dichomitus squalens</name>
    <dbReference type="NCBI Taxonomy" id="114155"/>
    <lineage>
        <taxon>Eukaryota</taxon>
        <taxon>Fungi</taxon>
        <taxon>Dikarya</taxon>
        <taxon>Basidiomycota</taxon>
        <taxon>Agaricomycotina</taxon>
        <taxon>Agaricomycetes</taxon>
        <taxon>Polyporales</taxon>
        <taxon>Polyporaceae</taxon>
        <taxon>Dichomitus</taxon>
    </lineage>
</organism>
<evidence type="ECO:0000313" key="1">
    <source>
        <dbReference type="EMBL" id="TBU25565.1"/>
    </source>
</evidence>
<dbReference type="AlphaFoldDB" id="A0A4Q9ME22"/>
<dbReference type="OrthoDB" id="2756251at2759"/>
<sequence length="181" mass="20234">MNAPIRIVPAPLPIEADMYLHADPYSLWSLQDIMQVILTIQGDEELIMFILPTFSPSLICPITCYGWLSVVQSACMTRTNISKEQRELLIDLALIFRAFTEYPDLEDNYWRFVGALVEAAMGLDPYERADSTLRDLIAAACEALPLHIFEDTNVPALEHNDLVPVPGADLESNVGIIEVDV</sequence>
<dbReference type="EMBL" id="ML143459">
    <property type="protein sequence ID" value="TBU25565.1"/>
    <property type="molecule type" value="Genomic_DNA"/>
</dbReference>
<accession>A0A4Q9ME22</accession>
<dbReference type="Proteomes" id="UP000292957">
    <property type="component" value="Unassembled WGS sequence"/>
</dbReference>
<gene>
    <name evidence="1" type="ORF">BD311DRAFT_741126</name>
</gene>